<keyword evidence="9 10" id="KW-0119">Carbohydrate metabolism</keyword>
<dbReference type="InterPro" id="IPR054169">
    <property type="entry name" value="GlgB_N"/>
</dbReference>
<dbReference type="SUPFAM" id="SSF51011">
    <property type="entry name" value="Glycosyl hydrolase domain"/>
    <property type="match status" value="1"/>
</dbReference>
<gene>
    <name evidence="10 13" type="primary">glgB</name>
    <name evidence="13" type="ORF">H9734_03795</name>
</gene>
<dbReference type="Proteomes" id="UP000886890">
    <property type="component" value="Unassembled WGS sequence"/>
</dbReference>
<dbReference type="CDD" id="cd11322">
    <property type="entry name" value="AmyAc_Glg_BE"/>
    <property type="match status" value="1"/>
</dbReference>
<dbReference type="PIRSF" id="PIRSF000463">
    <property type="entry name" value="GlgB"/>
    <property type="match status" value="1"/>
</dbReference>
<proteinExistence type="inferred from homology"/>
<dbReference type="Pfam" id="PF02922">
    <property type="entry name" value="CBM_48"/>
    <property type="match status" value="1"/>
</dbReference>
<evidence type="ECO:0000256" key="1">
    <source>
        <dbReference type="ARBA" id="ARBA00000826"/>
    </source>
</evidence>
<evidence type="ECO:0000313" key="14">
    <source>
        <dbReference type="Proteomes" id="UP000886890"/>
    </source>
</evidence>
<evidence type="ECO:0000256" key="6">
    <source>
        <dbReference type="ARBA" id="ARBA00022676"/>
    </source>
</evidence>
<dbReference type="EMBL" id="DXEK01000062">
    <property type="protein sequence ID" value="HIX76704.1"/>
    <property type="molecule type" value="Genomic_DNA"/>
</dbReference>
<dbReference type="NCBIfam" id="TIGR01515">
    <property type="entry name" value="branching_enzym"/>
    <property type="match status" value="1"/>
</dbReference>
<organism evidence="13 14">
    <name type="scientific">Candidatus Fusicatenibacter merdavium</name>
    <dbReference type="NCBI Taxonomy" id="2838600"/>
    <lineage>
        <taxon>Bacteria</taxon>
        <taxon>Bacillati</taxon>
        <taxon>Bacillota</taxon>
        <taxon>Clostridia</taxon>
        <taxon>Lachnospirales</taxon>
        <taxon>Lachnospiraceae</taxon>
        <taxon>Fusicatenibacter</taxon>
    </lineage>
</organism>
<sequence>MEDKLYEMMDWAEIEAVVYSEENQPRNILGPHKTKDGIVIQGYFPDASQASVKILSGDKTVPMVQEDESGYYAVLLPGAKIPEYRFVVTGPDGETEEFYDAYAFPSQLDEKAQKQFEAGICYDVYEMLGAHPAVIDGVRGTCFAVWAPNALRVSVVGDFNHWDGRVHQMHLHDSGIYELFIPGVGEGDLYKYEIKAKGGLVYLKADPYANAAQLRPDNASVVADLKKYRWEDEEWMKQRRKVQGDKTPLYVYEVHLGSWKKPEDEREFYNYREIAPMLAEYVKEMGYTHVELMPVMEHPLDESWGYQVTGYYAPTARYGTPDDFKYFMDYMHRQGIGVILDWVPAHFPRDTFGLSAFDGTCLYEHLDPRKGSHPHWGTLIYNYGRPQVTNFLLANALFWAREYHADGIRMDAVASMLYLDYGKQDGEWVPNIYGGNENLEAIEFLKHLNSVFKKKFPDAMLIAEESTAWPKVTGDLEDDGLGFDYKWNMGWMNDFIEYMKNDPVFRGSHHDQLTFSMIYAYSEKFLLSISHDEVVHMKGSLYTKMPGDDSQKLANLRLAFGYQAAHPGKKLLFMGQEFGQIREWSEQRGLDWELLEEDGHKKLQEYMKALLKLYKTCPALYENDFSSDGFEWINCLEWEKNLLIFLRKAKKREDTLLIVCNFSNVEYDDYMIGVPYPGKYKEIFNSDAAVYGGTGVVNPRVKMSKKAECDERKNSITVKIPPLAISVFSYSRPAEKAKDNKTAKTRQKKTLVKKDLKKELEQKFETEEK</sequence>
<comment type="similarity">
    <text evidence="4 10">Belongs to the glycosyl hydrolase 13 family. GlgB subfamily.</text>
</comment>
<comment type="catalytic activity">
    <reaction evidence="1 10">
        <text>Transfers a segment of a (1-&gt;4)-alpha-D-glucan chain to a primary hydroxy group in a similar glucan chain.</text>
        <dbReference type="EC" id="2.4.1.18"/>
    </reaction>
</comment>
<dbReference type="HAMAP" id="MF_00685">
    <property type="entry name" value="GlgB"/>
    <property type="match status" value="1"/>
</dbReference>
<evidence type="ECO:0000256" key="7">
    <source>
        <dbReference type="ARBA" id="ARBA00022679"/>
    </source>
</evidence>
<dbReference type="Gene3D" id="2.60.40.1180">
    <property type="entry name" value="Golgi alpha-mannosidase II"/>
    <property type="match status" value="1"/>
</dbReference>
<evidence type="ECO:0000256" key="2">
    <source>
        <dbReference type="ARBA" id="ARBA00002953"/>
    </source>
</evidence>
<dbReference type="EC" id="2.4.1.18" evidence="10"/>
<reference evidence="13" key="2">
    <citation type="submission" date="2021-04" db="EMBL/GenBank/DDBJ databases">
        <authorList>
            <person name="Gilroy R."/>
        </authorList>
    </citation>
    <scope>NUCLEOTIDE SEQUENCE</scope>
    <source>
        <strain evidence="13">CHK183-1962</strain>
    </source>
</reference>
<keyword evidence="5 10" id="KW-0321">Glycogen metabolism</keyword>
<evidence type="ECO:0000259" key="12">
    <source>
        <dbReference type="SMART" id="SM00642"/>
    </source>
</evidence>
<feature type="active site" description="Proton donor" evidence="10 11">
    <location>
        <position position="464"/>
    </location>
</feature>
<dbReference type="InterPro" id="IPR013783">
    <property type="entry name" value="Ig-like_fold"/>
</dbReference>
<dbReference type="PANTHER" id="PTHR43651">
    <property type="entry name" value="1,4-ALPHA-GLUCAN-BRANCHING ENZYME"/>
    <property type="match status" value="1"/>
</dbReference>
<dbReference type="FunFam" id="3.20.20.80:FF:000003">
    <property type="entry name" value="1,4-alpha-glucan branching enzyme GlgB"/>
    <property type="match status" value="1"/>
</dbReference>
<dbReference type="InterPro" id="IPR013780">
    <property type="entry name" value="Glyco_hydro_b"/>
</dbReference>
<dbReference type="NCBIfam" id="NF008967">
    <property type="entry name" value="PRK12313.1"/>
    <property type="match status" value="1"/>
</dbReference>
<evidence type="ECO:0000256" key="5">
    <source>
        <dbReference type="ARBA" id="ARBA00022600"/>
    </source>
</evidence>
<dbReference type="InterPro" id="IPR044143">
    <property type="entry name" value="GlgB_N_E_set_prok"/>
</dbReference>
<dbReference type="GO" id="GO:0005829">
    <property type="term" value="C:cytosol"/>
    <property type="evidence" value="ECO:0007669"/>
    <property type="project" value="TreeGrafter"/>
</dbReference>
<name>A0A9D1XC00_9FIRM</name>
<comment type="caution">
    <text evidence="13">The sequence shown here is derived from an EMBL/GenBank/DDBJ whole genome shotgun (WGS) entry which is preliminary data.</text>
</comment>
<evidence type="ECO:0000256" key="10">
    <source>
        <dbReference type="HAMAP-Rule" id="MF_00685"/>
    </source>
</evidence>
<dbReference type="GO" id="GO:0004553">
    <property type="term" value="F:hydrolase activity, hydrolyzing O-glycosyl compounds"/>
    <property type="evidence" value="ECO:0007669"/>
    <property type="project" value="InterPro"/>
</dbReference>
<dbReference type="InterPro" id="IPR006047">
    <property type="entry name" value="GH13_cat_dom"/>
</dbReference>
<comment type="pathway">
    <text evidence="3 10">Glycan biosynthesis; glycogen biosynthesis.</text>
</comment>
<dbReference type="AlphaFoldDB" id="A0A9D1XC00"/>
<dbReference type="Pfam" id="PF00128">
    <property type="entry name" value="Alpha-amylase"/>
    <property type="match status" value="1"/>
</dbReference>
<dbReference type="FunFam" id="2.60.40.10:FF:000169">
    <property type="entry name" value="1,4-alpha-glucan branching enzyme GlgB"/>
    <property type="match status" value="1"/>
</dbReference>
<dbReference type="CDD" id="cd02855">
    <property type="entry name" value="E_set_GBE_prok_N"/>
    <property type="match status" value="1"/>
</dbReference>
<keyword evidence="6 10" id="KW-0328">Glycosyltransferase</keyword>
<feature type="active site" description="Nucleophile" evidence="10 11">
    <location>
        <position position="411"/>
    </location>
</feature>
<keyword evidence="8 10" id="KW-0320">Glycogen biosynthesis</keyword>
<evidence type="ECO:0000256" key="3">
    <source>
        <dbReference type="ARBA" id="ARBA00004964"/>
    </source>
</evidence>
<comment type="function">
    <text evidence="2 10">Catalyzes the formation of the alpha-1,6-glucosidic linkages in glycogen by scission of a 1,4-alpha-linked oligosaccharide from growing alpha-1,4-glucan chains and the subsequent attachment of the oligosaccharide to the alpha-1,6 position.</text>
</comment>
<evidence type="ECO:0000256" key="11">
    <source>
        <dbReference type="PIRSR" id="PIRSR000463-1"/>
    </source>
</evidence>
<dbReference type="GO" id="GO:0043169">
    <property type="term" value="F:cation binding"/>
    <property type="evidence" value="ECO:0007669"/>
    <property type="project" value="InterPro"/>
</dbReference>
<dbReference type="Gene3D" id="2.60.40.10">
    <property type="entry name" value="Immunoglobulins"/>
    <property type="match status" value="2"/>
</dbReference>
<dbReference type="InterPro" id="IPR006407">
    <property type="entry name" value="GlgB"/>
</dbReference>
<dbReference type="Pfam" id="PF22019">
    <property type="entry name" value="GlgB_N"/>
    <property type="match status" value="1"/>
</dbReference>
<dbReference type="SMART" id="SM00642">
    <property type="entry name" value="Aamy"/>
    <property type="match status" value="1"/>
</dbReference>
<comment type="subunit">
    <text evidence="10">Monomer.</text>
</comment>
<feature type="domain" description="Glycosyl hydrolase family 13 catalytic" evidence="12">
    <location>
        <begin position="253"/>
        <end position="614"/>
    </location>
</feature>
<evidence type="ECO:0000256" key="8">
    <source>
        <dbReference type="ARBA" id="ARBA00023056"/>
    </source>
</evidence>
<dbReference type="Pfam" id="PF02806">
    <property type="entry name" value="Alpha-amylase_C"/>
    <property type="match status" value="1"/>
</dbReference>
<dbReference type="PANTHER" id="PTHR43651:SF3">
    <property type="entry name" value="1,4-ALPHA-GLUCAN-BRANCHING ENZYME"/>
    <property type="match status" value="1"/>
</dbReference>
<protein>
    <recommendedName>
        <fullName evidence="10">1,4-alpha-glucan branching enzyme GlgB</fullName>
        <ecNumber evidence="10">2.4.1.18</ecNumber>
    </recommendedName>
    <alternativeName>
        <fullName evidence="10">1,4-alpha-D-glucan:1,4-alpha-D-glucan 6-glucosyl-transferase</fullName>
    </alternativeName>
    <alternativeName>
        <fullName evidence="10">Alpha-(1-&gt;4)-glucan branching enzyme</fullName>
    </alternativeName>
    <alternativeName>
        <fullName evidence="10">Glycogen branching enzyme</fullName>
        <shortName evidence="10">BE</shortName>
    </alternativeName>
</protein>
<dbReference type="InterPro" id="IPR017853">
    <property type="entry name" value="GH"/>
</dbReference>
<evidence type="ECO:0000256" key="9">
    <source>
        <dbReference type="ARBA" id="ARBA00023277"/>
    </source>
</evidence>
<dbReference type="InterPro" id="IPR004193">
    <property type="entry name" value="Glyco_hydro_13_N"/>
</dbReference>
<dbReference type="Gene3D" id="3.20.20.80">
    <property type="entry name" value="Glycosidases"/>
    <property type="match status" value="1"/>
</dbReference>
<keyword evidence="7 10" id="KW-0808">Transferase</keyword>
<reference evidence="13" key="1">
    <citation type="journal article" date="2021" name="PeerJ">
        <title>Extensive microbial diversity within the chicken gut microbiome revealed by metagenomics and culture.</title>
        <authorList>
            <person name="Gilroy R."/>
            <person name="Ravi A."/>
            <person name="Getino M."/>
            <person name="Pursley I."/>
            <person name="Horton D.L."/>
            <person name="Alikhan N.F."/>
            <person name="Baker D."/>
            <person name="Gharbi K."/>
            <person name="Hall N."/>
            <person name="Watson M."/>
            <person name="Adriaenssens E.M."/>
            <person name="Foster-Nyarko E."/>
            <person name="Jarju S."/>
            <person name="Secka A."/>
            <person name="Antonio M."/>
            <person name="Oren A."/>
            <person name="Chaudhuri R.R."/>
            <person name="La Ragione R."/>
            <person name="Hildebrand F."/>
            <person name="Pallen M.J."/>
        </authorList>
    </citation>
    <scope>NUCLEOTIDE SEQUENCE</scope>
    <source>
        <strain evidence="13">CHK183-1962</strain>
    </source>
</reference>
<dbReference type="SUPFAM" id="SSF81296">
    <property type="entry name" value="E set domains"/>
    <property type="match status" value="1"/>
</dbReference>
<evidence type="ECO:0000256" key="4">
    <source>
        <dbReference type="ARBA" id="ARBA00009000"/>
    </source>
</evidence>
<dbReference type="GO" id="GO:0003844">
    <property type="term" value="F:1,4-alpha-glucan branching enzyme activity"/>
    <property type="evidence" value="ECO:0007669"/>
    <property type="project" value="UniProtKB-UniRule"/>
</dbReference>
<dbReference type="FunFam" id="2.60.40.1180:FF:000002">
    <property type="entry name" value="1,4-alpha-glucan branching enzyme GlgB"/>
    <property type="match status" value="1"/>
</dbReference>
<accession>A0A9D1XC00</accession>
<evidence type="ECO:0000313" key="13">
    <source>
        <dbReference type="EMBL" id="HIX76704.1"/>
    </source>
</evidence>
<dbReference type="InterPro" id="IPR037439">
    <property type="entry name" value="Branching_enzy"/>
</dbReference>
<dbReference type="GO" id="GO:0005978">
    <property type="term" value="P:glycogen biosynthetic process"/>
    <property type="evidence" value="ECO:0007669"/>
    <property type="project" value="UniProtKB-UniRule"/>
</dbReference>
<dbReference type="InterPro" id="IPR014756">
    <property type="entry name" value="Ig_E-set"/>
</dbReference>
<dbReference type="SUPFAM" id="SSF51445">
    <property type="entry name" value="(Trans)glycosidases"/>
    <property type="match status" value="1"/>
</dbReference>
<dbReference type="NCBIfam" id="NF003811">
    <property type="entry name" value="PRK05402.1"/>
    <property type="match status" value="1"/>
</dbReference>
<dbReference type="InterPro" id="IPR006048">
    <property type="entry name" value="A-amylase/branching_C"/>
</dbReference>